<proteinExistence type="predicted"/>
<name>A0A1J1J004_9DIPT</name>
<evidence type="ECO:0000313" key="2">
    <source>
        <dbReference type="Proteomes" id="UP000183832"/>
    </source>
</evidence>
<accession>A0A1J1J004</accession>
<keyword evidence="2" id="KW-1185">Reference proteome</keyword>
<dbReference type="Proteomes" id="UP000183832">
    <property type="component" value="Unassembled WGS sequence"/>
</dbReference>
<evidence type="ECO:0000313" key="1">
    <source>
        <dbReference type="EMBL" id="CRL05132.1"/>
    </source>
</evidence>
<organism evidence="1 2">
    <name type="scientific">Clunio marinus</name>
    <dbReference type="NCBI Taxonomy" id="568069"/>
    <lineage>
        <taxon>Eukaryota</taxon>
        <taxon>Metazoa</taxon>
        <taxon>Ecdysozoa</taxon>
        <taxon>Arthropoda</taxon>
        <taxon>Hexapoda</taxon>
        <taxon>Insecta</taxon>
        <taxon>Pterygota</taxon>
        <taxon>Neoptera</taxon>
        <taxon>Endopterygota</taxon>
        <taxon>Diptera</taxon>
        <taxon>Nematocera</taxon>
        <taxon>Chironomoidea</taxon>
        <taxon>Chironomidae</taxon>
        <taxon>Clunio</taxon>
    </lineage>
</organism>
<reference evidence="1 2" key="1">
    <citation type="submission" date="2015-04" db="EMBL/GenBank/DDBJ databases">
        <authorList>
            <person name="Syromyatnikov M.Y."/>
            <person name="Popov V.N."/>
        </authorList>
    </citation>
    <scope>NUCLEOTIDE SEQUENCE [LARGE SCALE GENOMIC DNA]</scope>
</reference>
<protein>
    <submittedName>
        <fullName evidence="1">CLUMA_CG018344, isoform A</fullName>
    </submittedName>
</protein>
<gene>
    <name evidence="1" type="ORF">CLUMA_CG018344</name>
</gene>
<sequence length="106" mass="12682">MARLFCFTHAVIDDNKDEIFSKAVFLFSNLKFEIEIKFWAQFTLGCRDLYNNFQCLEMLKRVSKPTNQRKSEYCLTLPQEKRNQKEKKIMQSVEVRKSQLDSKAYL</sequence>
<dbReference type="AlphaFoldDB" id="A0A1J1J004"/>
<dbReference type="EMBL" id="CVRI01000064">
    <property type="protein sequence ID" value="CRL05132.1"/>
    <property type="molecule type" value="Genomic_DNA"/>
</dbReference>